<keyword evidence="7 10" id="KW-0464">Manganese</keyword>
<dbReference type="InterPro" id="IPR001233">
    <property type="entry name" value="RtcB"/>
</dbReference>
<keyword evidence="6 9" id="KW-0342">GTP-binding</keyword>
<evidence type="ECO:0000256" key="6">
    <source>
        <dbReference type="ARBA" id="ARBA00023134"/>
    </source>
</evidence>
<dbReference type="Pfam" id="PF01139">
    <property type="entry name" value="RtcB"/>
    <property type="match status" value="1"/>
</dbReference>
<dbReference type="GO" id="GO:0006281">
    <property type="term" value="P:DNA repair"/>
    <property type="evidence" value="ECO:0007669"/>
    <property type="project" value="TreeGrafter"/>
</dbReference>
<dbReference type="GO" id="GO:0030145">
    <property type="term" value="F:manganese ion binding"/>
    <property type="evidence" value="ECO:0007669"/>
    <property type="project" value="TreeGrafter"/>
</dbReference>
<keyword evidence="2 11" id="KW-0436">Ligase</keyword>
<reference evidence="11 12" key="1">
    <citation type="submission" date="2018-06" db="EMBL/GenBank/DDBJ databases">
        <authorList>
            <consortium name="Pathogen Informatics"/>
            <person name="Doyle S."/>
        </authorList>
    </citation>
    <scope>NUCLEOTIDE SEQUENCE [LARGE SCALE GENOMIC DNA]</scope>
    <source>
        <strain evidence="11 12">NCTC13337</strain>
    </source>
</reference>
<evidence type="ECO:0000313" key="12">
    <source>
        <dbReference type="Proteomes" id="UP000254601"/>
    </source>
</evidence>
<dbReference type="GO" id="GO:0003909">
    <property type="term" value="F:DNA ligase activity"/>
    <property type="evidence" value="ECO:0007669"/>
    <property type="project" value="TreeGrafter"/>
</dbReference>
<keyword evidence="3 10" id="KW-0479">Metal-binding</keyword>
<keyword evidence="4 9" id="KW-0547">Nucleotide-binding</keyword>
<organism evidence="11 12">
    <name type="scientific">Suttonella ornithocola</name>
    <dbReference type="NCBI Taxonomy" id="279832"/>
    <lineage>
        <taxon>Bacteria</taxon>
        <taxon>Pseudomonadati</taxon>
        <taxon>Pseudomonadota</taxon>
        <taxon>Gammaproteobacteria</taxon>
        <taxon>Cardiobacteriales</taxon>
        <taxon>Cardiobacteriaceae</taxon>
        <taxon>Suttonella</taxon>
    </lineage>
</organism>
<evidence type="ECO:0000256" key="3">
    <source>
        <dbReference type="ARBA" id="ARBA00022723"/>
    </source>
</evidence>
<evidence type="ECO:0000256" key="5">
    <source>
        <dbReference type="ARBA" id="ARBA00022800"/>
    </source>
</evidence>
<comment type="cofactor">
    <cofactor evidence="10">
        <name>Mn(2+)</name>
        <dbReference type="ChEBI" id="CHEBI:29035"/>
    </cofactor>
    <text evidence="10">Binds 2 manganese ions per subunit.</text>
</comment>
<dbReference type="InterPro" id="IPR052915">
    <property type="entry name" value="RtcB-like"/>
</dbReference>
<feature type="binding site" evidence="9">
    <location>
        <begin position="166"/>
        <end position="170"/>
    </location>
    <ligand>
        <name>GMP</name>
        <dbReference type="ChEBI" id="CHEBI:58115"/>
    </ligand>
</feature>
<dbReference type="SUPFAM" id="SSF103365">
    <property type="entry name" value="Hypothetical protein PH1602"/>
    <property type="match status" value="1"/>
</dbReference>
<dbReference type="PROSITE" id="PS01288">
    <property type="entry name" value="UPF0027"/>
    <property type="match status" value="1"/>
</dbReference>
<dbReference type="Gene3D" id="3.90.1860.10">
    <property type="entry name" value="tRNA-splicing ligase RtcB"/>
    <property type="match status" value="1"/>
</dbReference>
<evidence type="ECO:0000256" key="7">
    <source>
        <dbReference type="ARBA" id="ARBA00023211"/>
    </source>
</evidence>
<sequence length="236" mass="25923">MNYQEIQQENTVPIKMWVEGVPVEDAAKQQLLNLAQLPIIFHHIAAMPDVHYGIGATVGSVVPTYQAIIPAAVGVDIGCGMIACKTTLNAADLPDNLAPLRGAIERNVPHGRTTRGRDYGSWYQTPTIVDNAWASLKTRFDAICAKYPQLEKTNHHIHLGTLGTGNHFIEVCLDENNSVWIMLHSGSRGVGNAIGNLFINLAKEEAIKNNVHLPDQNLAYFAEGSTYFEDYCEAVE</sequence>
<keyword evidence="5" id="KW-0692">RNA repair</keyword>
<evidence type="ECO:0000256" key="1">
    <source>
        <dbReference type="ARBA" id="ARBA00012726"/>
    </source>
</evidence>
<feature type="binding site" evidence="10">
    <location>
        <position position="76"/>
    </location>
    <ligand>
        <name>Mn(2+)</name>
        <dbReference type="ChEBI" id="CHEBI:29035"/>
        <label>1</label>
    </ligand>
</feature>
<gene>
    <name evidence="11" type="primary">rtcB_2</name>
    <name evidence="11" type="ORF">NCTC13337_01543</name>
</gene>
<dbReference type="GO" id="GO:0170057">
    <property type="term" value="F:RNA ligase (GTP) activity"/>
    <property type="evidence" value="ECO:0007669"/>
    <property type="project" value="UniProtKB-EC"/>
</dbReference>
<name>A0A380MTV8_9GAMM</name>
<comment type="catalytic activity">
    <reaction evidence="8">
        <text>a 3'-end 3'-phospho-ribonucleotide-RNA + a 5'-end dephospho-ribonucleoside-RNA + GTP = a ribonucleotidyl-ribonucleotide-RNA + GMP + diphosphate</text>
        <dbReference type="Rhea" id="RHEA:68076"/>
        <dbReference type="Rhea" id="RHEA-COMP:10463"/>
        <dbReference type="Rhea" id="RHEA-COMP:13936"/>
        <dbReference type="Rhea" id="RHEA-COMP:17355"/>
        <dbReference type="ChEBI" id="CHEBI:33019"/>
        <dbReference type="ChEBI" id="CHEBI:37565"/>
        <dbReference type="ChEBI" id="CHEBI:58115"/>
        <dbReference type="ChEBI" id="CHEBI:83062"/>
        <dbReference type="ChEBI" id="CHEBI:138284"/>
        <dbReference type="ChEBI" id="CHEBI:173118"/>
        <dbReference type="EC" id="6.5.1.8"/>
    </reaction>
</comment>
<evidence type="ECO:0000256" key="8">
    <source>
        <dbReference type="ARBA" id="ARBA00047746"/>
    </source>
</evidence>
<evidence type="ECO:0000256" key="9">
    <source>
        <dbReference type="PIRSR" id="PIRSR601233-2"/>
    </source>
</evidence>
<feature type="binding site" evidence="10">
    <location>
        <position position="167"/>
    </location>
    <ligand>
        <name>Mn(2+)</name>
        <dbReference type="ChEBI" id="CHEBI:29035"/>
        <label>1</label>
    </ligand>
</feature>
<dbReference type="PANTHER" id="PTHR43749:SF2">
    <property type="entry name" value="RNA-SPLICING LIGASE RTCB"/>
    <property type="match status" value="1"/>
</dbReference>
<dbReference type="Proteomes" id="UP000254601">
    <property type="component" value="Unassembled WGS sequence"/>
</dbReference>
<protein>
    <recommendedName>
        <fullName evidence="1">3'-phosphate/5'-hydroxy nucleic acid ligase</fullName>
        <ecNumber evidence="1">6.5.1.8</ecNumber>
    </recommendedName>
</protein>
<dbReference type="AlphaFoldDB" id="A0A380MTV8"/>
<keyword evidence="12" id="KW-1185">Reference proteome</keyword>
<dbReference type="GO" id="GO:0006396">
    <property type="term" value="P:RNA processing"/>
    <property type="evidence" value="ECO:0007669"/>
    <property type="project" value="InterPro"/>
</dbReference>
<dbReference type="InterPro" id="IPR036025">
    <property type="entry name" value="RtcB-like_sf"/>
</dbReference>
<evidence type="ECO:0000256" key="4">
    <source>
        <dbReference type="ARBA" id="ARBA00022741"/>
    </source>
</evidence>
<accession>A0A380MTV8</accession>
<dbReference type="GO" id="GO:0005525">
    <property type="term" value="F:GTP binding"/>
    <property type="evidence" value="ECO:0007669"/>
    <property type="project" value="UniProtKB-KW"/>
</dbReference>
<dbReference type="EMBL" id="UHIC01000001">
    <property type="protein sequence ID" value="SUO95702.1"/>
    <property type="molecule type" value="Genomic_DNA"/>
</dbReference>
<dbReference type="GO" id="GO:0042245">
    <property type="term" value="P:RNA repair"/>
    <property type="evidence" value="ECO:0007669"/>
    <property type="project" value="UniProtKB-KW"/>
</dbReference>
<evidence type="ECO:0000313" key="11">
    <source>
        <dbReference type="EMBL" id="SUO95702.1"/>
    </source>
</evidence>
<dbReference type="EC" id="6.5.1.8" evidence="1"/>
<feature type="binding site" evidence="10">
    <location>
        <position position="184"/>
    </location>
    <ligand>
        <name>Mn(2+)</name>
        <dbReference type="ChEBI" id="CHEBI:29035"/>
        <label>2</label>
    </ligand>
</feature>
<evidence type="ECO:0000256" key="10">
    <source>
        <dbReference type="PIRSR" id="PIRSR601233-3"/>
    </source>
</evidence>
<proteinExistence type="predicted"/>
<evidence type="ECO:0000256" key="2">
    <source>
        <dbReference type="ARBA" id="ARBA00022598"/>
    </source>
</evidence>
<dbReference type="PANTHER" id="PTHR43749">
    <property type="entry name" value="RNA-SPLICING LIGASE RTCB"/>
    <property type="match status" value="1"/>
</dbReference>